<evidence type="ECO:0000256" key="3">
    <source>
        <dbReference type="ARBA" id="ARBA00022989"/>
    </source>
</evidence>
<evidence type="ECO:0000256" key="5">
    <source>
        <dbReference type="ARBA" id="ARBA00023098"/>
    </source>
</evidence>
<evidence type="ECO:0000256" key="7">
    <source>
        <dbReference type="SAM" id="MobiDB-lite"/>
    </source>
</evidence>
<dbReference type="PANTHER" id="PTHR21624:SF1">
    <property type="entry name" value="ALKYLGLYCEROL MONOOXYGENASE"/>
    <property type="match status" value="1"/>
</dbReference>
<reference evidence="10 11" key="1">
    <citation type="submission" date="2019-03" db="EMBL/GenBank/DDBJ databases">
        <title>Genomic Encyclopedia of Type Strains, Phase IV (KMG-IV): sequencing the most valuable type-strain genomes for metagenomic binning, comparative biology and taxonomic classification.</title>
        <authorList>
            <person name="Goeker M."/>
        </authorList>
    </citation>
    <scope>NUCLEOTIDE SEQUENCE [LARGE SCALE GENOMIC DNA]</scope>
    <source>
        <strain evidence="10 11">DSM 11901</strain>
    </source>
</reference>
<comment type="caution">
    <text evidence="10">The sequence shown here is derived from an EMBL/GenBank/DDBJ whole genome shotgun (WGS) entry which is preliminary data.</text>
</comment>
<dbReference type="GO" id="GO:0005506">
    <property type="term" value="F:iron ion binding"/>
    <property type="evidence" value="ECO:0007669"/>
    <property type="project" value="InterPro"/>
</dbReference>
<dbReference type="OrthoDB" id="9770329at2"/>
<name>A0A4R6RHY4_9BURK</name>
<feature type="transmembrane region" description="Helical" evidence="8">
    <location>
        <begin position="98"/>
        <end position="119"/>
    </location>
</feature>
<keyword evidence="11" id="KW-1185">Reference proteome</keyword>
<keyword evidence="5" id="KW-0443">Lipid metabolism</keyword>
<sequence length="326" mass="38101">MDKLSPWLDAIRTHTEWSDWLLVLLAPLFMLVVGVEWWRFRHAKRPAPDGSTPPIYDLRDSLDSLNLGGFYTLLDVLIVVTLVLPAMDWVFVHRLGSIGVTPLSFAALYLGVELCYYGFHRASHRIRWFWCAHVVHHGSEFMNFTAAMRQSWLYSFAGNWLFYLPMVWIGFEPRWVLLALSINLGYQFFVHTQWVDKLPAWFEFIFNTPSHHRAHHGRNPRYIDCNYGGTLIVFDRLFGSFVPETEAVDYGLVRPVHTHNLLWLTLHEWAHMLRDVLRPGPWSLRLQHLWRPPEWERPHASPNAQAADNPPHASKRPARPHDPAHP</sequence>
<dbReference type="EMBL" id="SNXW01000002">
    <property type="protein sequence ID" value="TDP85914.1"/>
    <property type="molecule type" value="Genomic_DNA"/>
</dbReference>
<evidence type="ECO:0000256" key="8">
    <source>
        <dbReference type="SAM" id="Phobius"/>
    </source>
</evidence>
<keyword evidence="4" id="KW-0560">Oxidoreductase</keyword>
<feature type="domain" description="Fatty acid hydroxylase" evidence="9">
    <location>
        <begin position="106"/>
        <end position="240"/>
    </location>
</feature>
<accession>A0A4R6RHY4</accession>
<dbReference type="Pfam" id="PF04116">
    <property type="entry name" value="FA_hydroxylase"/>
    <property type="match status" value="1"/>
</dbReference>
<dbReference type="InterPro" id="IPR006694">
    <property type="entry name" value="Fatty_acid_hydroxylase"/>
</dbReference>
<dbReference type="InterPro" id="IPR051689">
    <property type="entry name" value="Sterol_desaturase/TMEM195"/>
</dbReference>
<evidence type="ECO:0000256" key="4">
    <source>
        <dbReference type="ARBA" id="ARBA00023002"/>
    </source>
</evidence>
<protein>
    <submittedName>
        <fullName evidence="10">Sterol desaturase/sphingolipid hydroxylase (Fatty acid hydroxylase superfamily)</fullName>
    </submittedName>
</protein>
<keyword evidence="3 8" id="KW-1133">Transmembrane helix</keyword>
<organism evidence="10 11">
    <name type="scientific">Aquabacterium commune</name>
    <dbReference type="NCBI Taxonomy" id="70586"/>
    <lineage>
        <taxon>Bacteria</taxon>
        <taxon>Pseudomonadati</taxon>
        <taxon>Pseudomonadota</taxon>
        <taxon>Betaproteobacteria</taxon>
        <taxon>Burkholderiales</taxon>
        <taxon>Aquabacterium</taxon>
    </lineage>
</organism>
<evidence type="ECO:0000313" key="11">
    <source>
        <dbReference type="Proteomes" id="UP000294593"/>
    </source>
</evidence>
<evidence type="ECO:0000256" key="2">
    <source>
        <dbReference type="ARBA" id="ARBA00022692"/>
    </source>
</evidence>
<evidence type="ECO:0000259" key="9">
    <source>
        <dbReference type="Pfam" id="PF04116"/>
    </source>
</evidence>
<dbReference type="PANTHER" id="PTHR21624">
    <property type="entry name" value="STEROL DESATURASE-RELATED PROTEIN"/>
    <property type="match status" value="1"/>
</dbReference>
<feature type="region of interest" description="Disordered" evidence="7">
    <location>
        <begin position="295"/>
        <end position="326"/>
    </location>
</feature>
<dbReference type="AlphaFoldDB" id="A0A4R6RHY4"/>
<feature type="transmembrane region" description="Helical" evidence="8">
    <location>
        <begin position="69"/>
        <end position="92"/>
    </location>
</feature>
<dbReference type="GO" id="GO:0012505">
    <property type="term" value="C:endomembrane system"/>
    <property type="evidence" value="ECO:0007669"/>
    <property type="project" value="UniProtKB-SubCell"/>
</dbReference>
<dbReference type="GO" id="GO:0016020">
    <property type="term" value="C:membrane"/>
    <property type="evidence" value="ECO:0007669"/>
    <property type="project" value="GOC"/>
</dbReference>
<gene>
    <name evidence="10" type="ORF">EV672_102264</name>
</gene>
<dbReference type="GO" id="GO:0006643">
    <property type="term" value="P:membrane lipid metabolic process"/>
    <property type="evidence" value="ECO:0007669"/>
    <property type="project" value="TreeGrafter"/>
</dbReference>
<proteinExistence type="predicted"/>
<dbReference type="GO" id="GO:0050479">
    <property type="term" value="F:glyceryl-ether monooxygenase activity"/>
    <property type="evidence" value="ECO:0007669"/>
    <property type="project" value="TreeGrafter"/>
</dbReference>
<dbReference type="RefSeq" id="WP_133606935.1">
    <property type="nucleotide sequence ID" value="NZ_JBASTO010000348.1"/>
</dbReference>
<evidence type="ECO:0000256" key="6">
    <source>
        <dbReference type="ARBA" id="ARBA00023136"/>
    </source>
</evidence>
<keyword evidence="6 8" id="KW-0472">Membrane</keyword>
<dbReference type="GO" id="GO:0008610">
    <property type="term" value="P:lipid biosynthetic process"/>
    <property type="evidence" value="ECO:0007669"/>
    <property type="project" value="InterPro"/>
</dbReference>
<comment type="subcellular location">
    <subcellularLocation>
        <location evidence="1">Endomembrane system</location>
        <topology evidence="1">Multi-pass membrane protein</topology>
    </subcellularLocation>
</comment>
<keyword evidence="2 8" id="KW-0812">Transmembrane</keyword>
<dbReference type="Proteomes" id="UP000294593">
    <property type="component" value="Unassembled WGS sequence"/>
</dbReference>
<feature type="transmembrane region" description="Helical" evidence="8">
    <location>
        <begin position="20"/>
        <end position="38"/>
    </location>
</feature>
<evidence type="ECO:0000313" key="10">
    <source>
        <dbReference type="EMBL" id="TDP85914.1"/>
    </source>
</evidence>
<evidence type="ECO:0000256" key="1">
    <source>
        <dbReference type="ARBA" id="ARBA00004127"/>
    </source>
</evidence>
<feature type="transmembrane region" description="Helical" evidence="8">
    <location>
        <begin position="152"/>
        <end position="171"/>
    </location>
</feature>